<evidence type="ECO:0000313" key="1">
    <source>
        <dbReference type="EMBL" id="KZS44994.1"/>
    </source>
</evidence>
<dbReference type="EMBL" id="LWMH01000001">
    <property type="protein sequence ID" value="KZS44994.1"/>
    <property type="molecule type" value="Genomic_DNA"/>
</dbReference>
<sequence>MVKSAENYLEFKRTLGQLLFLAHRHHDPVEQKEYQLKYNSLRLKEIDYKTTELSEEQKIELTCLDLLIALYDQYNSEVSDMRRSEIHNEIIALSEQLRVARDT</sequence>
<keyword evidence="2" id="KW-1185">Reference proteome</keyword>
<name>A0A163GIP7_9BACL</name>
<accession>A0A163GIP7</accession>
<reference evidence="1" key="1">
    <citation type="journal article" date="2016" name="Genome Announc.">
        <title>Draft genomes of two strains of Paenibacillus glucanolyticus with capability to degrade lignocellulose.</title>
        <authorList>
            <person name="Mathews S.L."/>
            <person name="Pawlak J."/>
            <person name="Grunden A.M."/>
        </authorList>
    </citation>
    <scope>NUCLEOTIDE SEQUENCE [LARGE SCALE GENOMIC DNA]</scope>
    <source>
        <strain evidence="1">SLM1</strain>
    </source>
</reference>
<protein>
    <submittedName>
        <fullName evidence="1">Uncharacterized protein</fullName>
    </submittedName>
</protein>
<dbReference type="RefSeq" id="WP_063477498.1">
    <property type="nucleotide sequence ID" value="NZ_JBCMWP010000019.1"/>
</dbReference>
<gene>
    <name evidence="1" type="ORF">AWU65_03160</name>
</gene>
<dbReference type="AlphaFoldDB" id="A0A163GIP7"/>
<organism evidence="1 2">
    <name type="scientific">Paenibacillus glucanolyticus</name>
    <dbReference type="NCBI Taxonomy" id="59843"/>
    <lineage>
        <taxon>Bacteria</taxon>
        <taxon>Bacillati</taxon>
        <taxon>Bacillota</taxon>
        <taxon>Bacilli</taxon>
        <taxon>Bacillales</taxon>
        <taxon>Paenibacillaceae</taxon>
        <taxon>Paenibacillus</taxon>
    </lineage>
</organism>
<proteinExistence type="predicted"/>
<comment type="caution">
    <text evidence="1">The sequence shown here is derived from an EMBL/GenBank/DDBJ whole genome shotgun (WGS) entry which is preliminary data.</text>
</comment>
<evidence type="ECO:0000313" key="2">
    <source>
        <dbReference type="Proteomes" id="UP000076796"/>
    </source>
</evidence>
<dbReference type="Proteomes" id="UP000076796">
    <property type="component" value="Unassembled WGS sequence"/>
</dbReference>